<evidence type="ECO:0000313" key="2">
    <source>
        <dbReference type="EMBL" id="AKB35541.1"/>
    </source>
</evidence>
<dbReference type="HOGENOM" id="CLU_431264_0_0_2"/>
<dbReference type="PATRIC" id="fig|1434118.4.peg.1221"/>
<dbReference type="RefSeq" id="WP_048180466.1">
    <property type="nucleotide sequence ID" value="NZ_CP009508.1"/>
</dbReference>
<name>A0A0E3LCH7_9EURY</name>
<dbReference type="GeneID" id="24870524"/>
<dbReference type="AlphaFoldDB" id="A0A0E3LCH7"/>
<evidence type="ECO:0000256" key="1">
    <source>
        <dbReference type="SAM" id="MobiDB-lite"/>
    </source>
</evidence>
<organism evidence="2 3">
    <name type="scientific">Methanosarcina siciliae C2J</name>
    <dbReference type="NCBI Taxonomy" id="1434118"/>
    <lineage>
        <taxon>Archaea</taxon>
        <taxon>Methanobacteriati</taxon>
        <taxon>Methanobacteriota</taxon>
        <taxon>Stenosarchaea group</taxon>
        <taxon>Methanomicrobia</taxon>
        <taxon>Methanosarcinales</taxon>
        <taxon>Methanosarcinaceae</taxon>
        <taxon>Methanosarcina</taxon>
    </lineage>
</organism>
<feature type="region of interest" description="Disordered" evidence="1">
    <location>
        <begin position="455"/>
        <end position="528"/>
    </location>
</feature>
<evidence type="ECO:0000313" key="3">
    <source>
        <dbReference type="Proteomes" id="UP000033123"/>
    </source>
</evidence>
<sequence length="634" mass="70603">MKFKVVSSNTFKFLLFTVVILVFLVLPASAYSNIPSGDFDTNSSWTQSITGLGAEGFITFYTSGSYDDSAYAYLYAKGDYPDGDLDRNYYTYTTLTQTVDVTGKDTLYFYARYHEHDDTYSYASGRVYVGTRSTYMLNDNTWHLYSIDVSDLEGEQEIKIEAYAKGDYGWSDYATAYLMVDHFYFDSDYQEPIYSLSCSPYPLYKTDSTVVINLSTEYAYGETVNVTAYGHTGSVYGEIESTSLGIASDSLITNTVFSFPLVDTWDYITVEAEVDGQIVDSRNVTVYNNYVAYNPDGSYNFNVGDEYNPDDLGLIKYYAREIYEDGTIVYQELDSQSGTITPTYPDGEHGDLISVTIVESFAGIENQIIDTLNSTEEFDYIDVDENNTQVWYDFGDLWGISGYTYFVKLHYFPPYEDQIIQVYSQSGYVNIDYPDYFGDAETYFKFNGDSYLVDQSTREDSSAPEVPPDEDDDDDDLIDNLDTPEAPDGPDSDSNSDSPFPDPLENESENNDTWPEAPNAPEIIDVPTSNETNVTIVGSNTTSGYYASVNDSIGSLFAPAHAFANYVASPFADVAGSLYIVSTSMGSQDLSDSQAVADDLGSGVKSSYPSYFVKFGDVVICLAIISMILRGSNE</sequence>
<gene>
    <name evidence="2" type="ORF">MSSAC_0951</name>
</gene>
<feature type="compositionally biased region" description="Acidic residues" evidence="1">
    <location>
        <begin position="467"/>
        <end position="479"/>
    </location>
</feature>
<dbReference type="KEGG" id="msj:MSSAC_0951"/>
<dbReference type="EMBL" id="CP009508">
    <property type="protein sequence ID" value="AKB35541.1"/>
    <property type="molecule type" value="Genomic_DNA"/>
</dbReference>
<protein>
    <submittedName>
        <fullName evidence="2">Uncharacterized protein</fullName>
    </submittedName>
</protein>
<dbReference type="Proteomes" id="UP000033123">
    <property type="component" value="Chromosome"/>
</dbReference>
<proteinExistence type="predicted"/>
<dbReference type="STRING" id="1434118.MSSAC_0951"/>
<reference evidence="2 3" key="1">
    <citation type="submission" date="2014-07" db="EMBL/GenBank/DDBJ databases">
        <title>Methanogenic archaea and the global carbon cycle.</title>
        <authorList>
            <person name="Henriksen J.R."/>
            <person name="Luke J."/>
            <person name="Reinhart S."/>
            <person name="Benedict M.N."/>
            <person name="Youngblut N.D."/>
            <person name="Metcalf M.E."/>
            <person name="Whitaker R.J."/>
            <person name="Metcalf W.W."/>
        </authorList>
    </citation>
    <scope>NUCLEOTIDE SEQUENCE [LARGE SCALE GENOMIC DNA]</scope>
    <source>
        <strain evidence="2 3">C2J</strain>
    </source>
</reference>
<accession>A0A0E3LCH7</accession>